<dbReference type="InterPro" id="IPR001214">
    <property type="entry name" value="SET_dom"/>
</dbReference>
<feature type="region of interest" description="Disordered" evidence="1">
    <location>
        <begin position="40"/>
        <end position="61"/>
    </location>
</feature>
<evidence type="ECO:0000313" key="3">
    <source>
        <dbReference type="EMBL" id="KNE99035.1"/>
    </source>
</evidence>
<dbReference type="SUPFAM" id="SSF82199">
    <property type="entry name" value="SET domain"/>
    <property type="match status" value="1"/>
</dbReference>
<dbReference type="PROSITE" id="PS50280">
    <property type="entry name" value="SET"/>
    <property type="match status" value="1"/>
</dbReference>
<evidence type="ECO:0000259" key="2">
    <source>
        <dbReference type="PROSITE" id="PS50280"/>
    </source>
</evidence>
<gene>
    <name evidence="3" type="ORF">PSTG_07687</name>
</gene>
<feature type="compositionally biased region" description="Polar residues" evidence="1">
    <location>
        <begin position="43"/>
        <end position="61"/>
    </location>
</feature>
<evidence type="ECO:0000256" key="1">
    <source>
        <dbReference type="SAM" id="MobiDB-lite"/>
    </source>
</evidence>
<keyword evidence="4" id="KW-1185">Reference proteome</keyword>
<dbReference type="CDD" id="cd20071">
    <property type="entry name" value="SET_SMYD"/>
    <property type="match status" value="1"/>
</dbReference>
<dbReference type="STRING" id="1165861.A0A0L0VIC7"/>
<accession>A0A0L0VIC7</accession>
<sequence>MLKYLPLLAYAFTYAPTLLASQGPNPKFLGLPICETRDRSHNDWSNNTHSTTTRDNSPFSDLPSSRNLVYKYDQVTLIPKLEPFRNGFYRSTCFQNLESLADDAQEELCIFINPTINHGQGMVIVTPTKLFELRLDSGIDLSDDPPHHGTVTVVDMPEKGGKGAVASRDLQTGDYIAMTRPVALLPSSDDLWETRLGRRIRRHAIDHLPLRTRAEIATYHGEGETEEEYLSSLVDMNVFGSDFGEGGSTLEFGALVLEPARLNHACRPNVVFYLEESTQMLHMRTSEPVAKGEELTINYRDYEVPRHERRQELQESYGFNCTCSHCQLSEELGELSDRRVAQISELRYQDFSDLTIDQIEEQINLCKMEKIPDCIAESSLVAAHIYNTHGQMDQVRRHAEVARELGILTSGLAWKHLEKAEKLLNLSTP</sequence>
<dbReference type="OrthoDB" id="265717at2759"/>
<proteinExistence type="predicted"/>
<dbReference type="InterPro" id="IPR053185">
    <property type="entry name" value="SET_domain_protein"/>
</dbReference>
<dbReference type="Pfam" id="PF00856">
    <property type="entry name" value="SET"/>
    <property type="match status" value="1"/>
</dbReference>
<dbReference type="Gene3D" id="2.170.270.10">
    <property type="entry name" value="SET domain"/>
    <property type="match status" value="1"/>
</dbReference>
<name>A0A0L0VIC7_9BASI</name>
<dbReference type="PANTHER" id="PTHR47332">
    <property type="entry name" value="SET DOMAIN-CONTAINING PROTEIN 5"/>
    <property type="match status" value="1"/>
</dbReference>
<dbReference type="Proteomes" id="UP000054564">
    <property type="component" value="Unassembled WGS sequence"/>
</dbReference>
<dbReference type="PANTHER" id="PTHR47332:SF6">
    <property type="entry name" value="SET DOMAIN-CONTAINING PROTEIN"/>
    <property type="match status" value="1"/>
</dbReference>
<dbReference type="EMBL" id="AJIL01000050">
    <property type="protein sequence ID" value="KNE99035.1"/>
    <property type="molecule type" value="Genomic_DNA"/>
</dbReference>
<protein>
    <recommendedName>
        <fullName evidence="2">SET domain-containing protein</fullName>
    </recommendedName>
</protein>
<dbReference type="AlphaFoldDB" id="A0A0L0VIC7"/>
<organism evidence="3 4">
    <name type="scientific">Puccinia striiformis f. sp. tritici PST-78</name>
    <dbReference type="NCBI Taxonomy" id="1165861"/>
    <lineage>
        <taxon>Eukaryota</taxon>
        <taxon>Fungi</taxon>
        <taxon>Dikarya</taxon>
        <taxon>Basidiomycota</taxon>
        <taxon>Pucciniomycotina</taxon>
        <taxon>Pucciniomycetes</taxon>
        <taxon>Pucciniales</taxon>
        <taxon>Pucciniaceae</taxon>
        <taxon>Puccinia</taxon>
    </lineage>
</organism>
<reference evidence="4" key="1">
    <citation type="submission" date="2014-03" db="EMBL/GenBank/DDBJ databases">
        <title>The Genome Sequence of Puccinia striiformis f. sp. tritici PST-78.</title>
        <authorList>
            <consortium name="The Broad Institute Genome Sequencing Platform"/>
            <person name="Cuomo C."/>
            <person name="Hulbert S."/>
            <person name="Chen X."/>
            <person name="Walker B."/>
            <person name="Young S.K."/>
            <person name="Zeng Q."/>
            <person name="Gargeya S."/>
            <person name="Fitzgerald M."/>
            <person name="Haas B."/>
            <person name="Abouelleil A."/>
            <person name="Alvarado L."/>
            <person name="Arachchi H.M."/>
            <person name="Berlin A.M."/>
            <person name="Chapman S.B."/>
            <person name="Goldberg J."/>
            <person name="Griggs A."/>
            <person name="Gujja S."/>
            <person name="Hansen M."/>
            <person name="Howarth C."/>
            <person name="Imamovic A."/>
            <person name="Larimer J."/>
            <person name="McCowan C."/>
            <person name="Montmayeur A."/>
            <person name="Murphy C."/>
            <person name="Neiman D."/>
            <person name="Pearson M."/>
            <person name="Priest M."/>
            <person name="Roberts A."/>
            <person name="Saif S."/>
            <person name="Shea T."/>
            <person name="Sisk P."/>
            <person name="Sykes S."/>
            <person name="Wortman J."/>
            <person name="Nusbaum C."/>
            <person name="Birren B."/>
        </authorList>
    </citation>
    <scope>NUCLEOTIDE SEQUENCE [LARGE SCALE GENOMIC DNA]</scope>
    <source>
        <strain evidence="4">race PST-78</strain>
    </source>
</reference>
<feature type="domain" description="SET" evidence="2">
    <location>
        <begin position="149"/>
        <end position="300"/>
    </location>
</feature>
<evidence type="ECO:0000313" key="4">
    <source>
        <dbReference type="Proteomes" id="UP000054564"/>
    </source>
</evidence>
<dbReference type="InterPro" id="IPR046341">
    <property type="entry name" value="SET_dom_sf"/>
</dbReference>
<comment type="caution">
    <text evidence="3">The sequence shown here is derived from an EMBL/GenBank/DDBJ whole genome shotgun (WGS) entry which is preliminary data.</text>
</comment>